<comment type="caution">
    <text evidence="8">The sequence shown here is derived from an EMBL/GenBank/DDBJ whole genome shotgun (WGS) entry which is preliminary data.</text>
</comment>
<gene>
    <name evidence="8" type="ORF">IV38_GL000307</name>
    <name evidence="9" type="ORF">IV40_GL000361</name>
</gene>
<keyword evidence="1" id="KW-1003">Cell membrane</keyword>
<evidence type="ECO:0000256" key="4">
    <source>
        <dbReference type="ARBA" id="ARBA00023136"/>
    </source>
</evidence>
<organism evidence="8 11">
    <name type="scientific">Lactobacillus selangorensis</name>
    <dbReference type="NCBI Taxonomy" id="81857"/>
    <lineage>
        <taxon>Bacteria</taxon>
        <taxon>Bacillati</taxon>
        <taxon>Bacillota</taxon>
        <taxon>Bacilli</taxon>
        <taxon>Lactobacillales</taxon>
        <taxon>Lactobacillaceae</taxon>
        <taxon>Lactobacillus</taxon>
    </lineage>
</organism>
<dbReference type="Pfam" id="PF06305">
    <property type="entry name" value="LapA_dom"/>
    <property type="match status" value="1"/>
</dbReference>
<dbReference type="STRING" id="81857.IV38_GL000307"/>
<evidence type="ECO:0000313" key="10">
    <source>
        <dbReference type="Proteomes" id="UP000051645"/>
    </source>
</evidence>
<evidence type="ECO:0000256" key="3">
    <source>
        <dbReference type="ARBA" id="ARBA00022989"/>
    </source>
</evidence>
<evidence type="ECO:0000313" key="9">
    <source>
        <dbReference type="EMBL" id="KRN34048.1"/>
    </source>
</evidence>
<proteinExistence type="predicted"/>
<dbReference type="EMBL" id="JQAT01000001">
    <property type="protein sequence ID" value="KRN29423.1"/>
    <property type="molecule type" value="Genomic_DNA"/>
</dbReference>
<dbReference type="Proteomes" id="UP000051751">
    <property type="component" value="Unassembled WGS sequence"/>
</dbReference>
<keyword evidence="5" id="KW-0175">Coiled coil</keyword>
<dbReference type="EMBL" id="JQAZ01000001">
    <property type="protein sequence ID" value="KRN34048.1"/>
    <property type="molecule type" value="Genomic_DNA"/>
</dbReference>
<dbReference type="PANTHER" id="PTHR41335:SF1">
    <property type="entry name" value="MEMBRANE PROTEIN"/>
    <property type="match status" value="1"/>
</dbReference>
<reference evidence="10 11" key="1">
    <citation type="journal article" date="2015" name="Genome Announc.">
        <title>Expanding the biotechnology potential of lactobacilli through comparative genomics of 213 strains and associated genera.</title>
        <authorList>
            <person name="Sun Z."/>
            <person name="Harris H.M."/>
            <person name="McCann A."/>
            <person name="Guo C."/>
            <person name="Argimon S."/>
            <person name="Zhang W."/>
            <person name="Yang X."/>
            <person name="Jeffery I.B."/>
            <person name="Cooney J.C."/>
            <person name="Kagawa T.F."/>
            <person name="Liu W."/>
            <person name="Song Y."/>
            <person name="Salvetti E."/>
            <person name="Wrobel A."/>
            <person name="Rasinkangas P."/>
            <person name="Parkhill J."/>
            <person name="Rea M.C."/>
            <person name="O'Sullivan O."/>
            <person name="Ritari J."/>
            <person name="Douillard F.P."/>
            <person name="Paul Ross R."/>
            <person name="Yang R."/>
            <person name="Briner A.E."/>
            <person name="Felis G.E."/>
            <person name="de Vos W.M."/>
            <person name="Barrangou R."/>
            <person name="Klaenhammer T.R."/>
            <person name="Caufield P.W."/>
            <person name="Cui Y."/>
            <person name="Zhang H."/>
            <person name="O'Toole P.W."/>
        </authorList>
    </citation>
    <scope>NUCLEOTIDE SEQUENCE [LARGE SCALE GENOMIC DNA]</scope>
    <source>
        <strain evidence="8 11">ATCC BAA-66</strain>
        <strain evidence="9 10">DSM 13344</strain>
    </source>
</reference>
<name>A0A0R2FLB3_9LACO</name>
<keyword evidence="3 6" id="KW-1133">Transmembrane helix</keyword>
<evidence type="ECO:0000256" key="6">
    <source>
        <dbReference type="SAM" id="Phobius"/>
    </source>
</evidence>
<accession>A0A0R2FLB3</accession>
<dbReference type="RefSeq" id="WP_057768650.1">
    <property type="nucleotide sequence ID" value="NZ_JQAT01000001.1"/>
</dbReference>
<feature type="domain" description="Lipopolysaccharide assembly protein A" evidence="7">
    <location>
        <begin position="24"/>
        <end position="84"/>
    </location>
</feature>
<evidence type="ECO:0000256" key="5">
    <source>
        <dbReference type="SAM" id="Coils"/>
    </source>
</evidence>
<dbReference type="AlphaFoldDB" id="A0A0R2FLB3"/>
<evidence type="ECO:0000313" key="11">
    <source>
        <dbReference type="Proteomes" id="UP000051751"/>
    </source>
</evidence>
<dbReference type="PATRIC" id="fig|81857.3.peg.312"/>
<dbReference type="OrthoDB" id="2326805at2"/>
<evidence type="ECO:0000256" key="2">
    <source>
        <dbReference type="ARBA" id="ARBA00022692"/>
    </source>
</evidence>
<dbReference type="GO" id="GO:0005886">
    <property type="term" value="C:plasma membrane"/>
    <property type="evidence" value="ECO:0007669"/>
    <property type="project" value="InterPro"/>
</dbReference>
<keyword evidence="4 6" id="KW-0472">Membrane</keyword>
<sequence length="132" mass="14577">MKNQGKLVLGLLLTLIIVVFAVLNVAPVKINFGFAEVKWPLIIIIIGSLLIGAIITALVSTSTSVAHRKEQKKLQQQLKEAQGDQQKQLQEQVQKQTKQYKDQIARKNQEIKGLKAQIAQADVPDDGPNNLS</sequence>
<dbReference type="PANTHER" id="PTHR41335">
    <property type="entry name" value="MEMBRANE PROTEIN-RELATED"/>
    <property type="match status" value="1"/>
</dbReference>
<evidence type="ECO:0000313" key="8">
    <source>
        <dbReference type="EMBL" id="KRN29423.1"/>
    </source>
</evidence>
<feature type="transmembrane region" description="Helical" evidence="6">
    <location>
        <begin position="39"/>
        <end position="59"/>
    </location>
</feature>
<feature type="transmembrane region" description="Helical" evidence="6">
    <location>
        <begin position="7"/>
        <end position="27"/>
    </location>
</feature>
<protein>
    <recommendedName>
        <fullName evidence="7">Lipopolysaccharide assembly protein A domain-containing protein</fullName>
    </recommendedName>
</protein>
<feature type="coiled-coil region" evidence="5">
    <location>
        <begin position="64"/>
        <end position="117"/>
    </location>
</feature>
<evidence type="ECO:0000256" key="1">
    <source>
        <dbReference type="ARBA" id="ARBA00022475"/>
    </source>
</evidence>
<evidence type="ECO:0000259" key="7">
    <source>
        <dbReference type="Pfam" id="PF06305"/>
    </source>
</evidence>
<keyword evidence="10" id="KW-1185">Reference proteome</keyword>
<dbReference type="InterPro" id="IPR010445">
    <property type="entry name" value="LapA_dom"/>
</dbReference>
<keyword evidence="2 6" id="KW-0812">Transmembrane</keyword>
<dbReference type="Proteomes" id="UP000051645">
    <property type="component" value="Unassembled WGS sequence"/>
</dbReference>